<dbReference type="EMBL" id="BAABKX010000008">
    <property type="protein sequence ID" value="GAA5051039.1"/>
    <property type="molecule type" value="Genomic_DNA"/>
</dbReference>
<name>A0AAV3UI09_9EURY</name>
<gene>
    <name evidence="2" type="ORF">GCM10025751_25840</name>
</gene>
<accession>A0AAV3UI09</accession>
<proteinExistence type="predicted"/>
<protein>
    <submittedName>
        <fullName evidence="2">Uncharacterized protein</fullName>
    </submittedName>
</protein>
<feature type="transmembrane region" description="Helical" evidence="1">
    <location>
        <begin position="47"/>
        <end position="64"/>
    </location>
</feature>
<evidence type="ECO:0000313" key="2">
    <source>
        <dbReference type="EMBL" id="GAA5051039.1"/>
    </source>
</evidence>
<keyword evidence="1" id="KW-0472">Membrane</keyword>
<feature type="transmembrane region" description="Helical" evidence="1">
    <location>
        <begin position="21"/>
        <end position="41"/>
    </location>
</feature>
<keyword evidence="1" id="KW-0812">Transmembrane</keyword>
<reference evidence="2 3" key="1">
    <citation type="journal article" date="2019" name="Int. J. Syst. Evol. Microbiol.">
        <title>The Global Catalogue of Microorganisms (GCM) 10K type strain sequencing project: providing services to taxonomists for standard genome sequencing and annotation.</title>
        <authorList>
            <consortium name="The Broad Institute Genomics Platform"/>
            <consortium name="The Broad Institute Genome Sequencing Center for Infectious Disease"/>
            <person name="Wu L."/>
            <person name="Ma J."/>
        </authorList>
    </citation>
    <scope>NUCLEOTIDE SEQUENCE [LARGE SCALE GENOMIC DNA]</scope>
    <source>
        <strain evidence="2 3">JCM 17504</strain>
    </source>
</reference>
<sequence>MHTIRQLSHHVNTRVKSLSRRAYAIVIGISTGFAVFVFSLLMGYKVIFQPILISVTMTVVYYAIGSQANHDRK</sequence>
<keyword evidence="3" id="KW-1185">Reference proteome</keyword>
<keyword evidence="1" id="KW-1133">Transmembrane helix</keyword>
<organism evidence="2 3">
    <name type="scientific">Haladaptatus pallidirubidus</name>
    <dbReference type="NCBI Taxonomy" id="1008152"/>
    <lineage>
        <taxon>Archaea</taxon>
        <taxon>Methanobacteriati</taxon>
        <taxon>Methanobacteriota</taxon>
        <taxon>Stenosarchaea group</taxon>
        <taxon>Halobacteria</taxon>
        <taxon>Halobacteriales</taxon>
        <taxon>Haladaptataceae</taxon>
        <taxon>Haladaptatus</taxon>
    </lineage>
</organism>
<comment type="caution">
    <text evidence="2">The sequence shown here is derived from an EMBL/GenBank/DDBJ whole genome shotgun (WGS) entry which is preliminary data.</text>
</comment>
<dbReference type="Proteomes" id="UP001501729">
    <property type="component" value="Unassembled WGS sequence"/>
</dbReference>
<dbReference type="AlphaFoldDB" id="A0AAV3UI09"/>
<evidence type="ECO:0000313" key="3">
    <source>
        <dbReference type="Proteomes" id="UP001501729"/>
    </source>
</evidence>
<evidence type="ECO:0000256" key="1">
    <source>
        <dbReference type="SAM" id="Phobius"/>
    </source>
</evidence>